<dbReference type="Proteomes" id="UP000315496">
    <property type="component" value="Chromosome 1"/>
</dbReference>
<dbReference type="InterPro" id="IPR051584">
    <property type="entry name" value="GPCR-associated_LMBR1"/>
</dbReference>
<evidence type="ECO:0000256" key="2">
    <source>
        <dbReference type="ARBA" id="ARBA00010487"/>
    </source>
</evidence>
<feature type="region of interest" description="Disordered" evidence="6">
    <location>
        <begin position="251"/>
        <end position="319"/>
    </location>
</feature>
<comment type="caution">
    <text evidence="8">The sequence shown here is derived from an EMBL/GenBank/DDBJ whole genome shotgun (WGS) entry which is preliminary data.</text>
</comment>
<feature type="transmembrane region" description="Helical" evidence="7">
    <location>
        <begin position="612"/>
        <end position="633"/>
    </location>
</feature>
<gene>
    <name evidence="8" type="ORF">GMRT_10234</name>
</gene>
<dbReference type="AlphaFoldDB" id="A0A4Z1T5Y7"/>
<keyword evidence="5 7" id="KW-0472">Membrane</keyword>
<dbReference type="Pfam" id="PF04791">
    <property type="entry name" value="LMBR1"/>
    <property type="match status" value="1"/>
</dbReference>
<evidence type="ECO:0000256" key="5">
    <source>
        <dbReference type="ARBA" id="ARBA00023136"/>
    </source>
</evidence>
<dbReference type="InterPro" id="IPR006876">
    <property type="entry name" value="LMBR1-like_membr_prot"/>
</dbReference>
<evidence type="ECO:0000256" key="4">
    <source>
        <dbReference type="ARBA" id="ARBA00022989"/>
    </source>
</evidence>
<feature type="transmembrane region" description="Helical" evidence="7">
    <location>
        <begin position="75"/>
        <end position="93"/>
    </location>
</feature>
<dbReference type="EMBL" id="VDLU01000001">
    <property type="protein sequence ID" value="TNJ29473.1"/>
    <property type="molecule type" value="Genomic_DNA"/>
</dbReference>
<feature type="transmembrane region" description="Helical" evidence="7">
    <location>
        <begin position="520"/>
        <end position="541"/>
    </location>
</feature>
<evidence type="ECO:0000256" key="3">
    <source>
        <dbReference type="ARBA" id="ARBA00022692"/>
    </source>
</evidence>
<feature type="compositionally biased region" description="Low complexity" evidence="6">
    <location>
        <begin position="251"/>
        <end position="265"/>
    </location>
</feature>
<reference evidence="8 9" key="1">
    <citation type="submission" date="2019-05" db="EMBL/GenBank/DDBJ databases">
        <title>The compact genome of Giardia muris reveals important steps in the evolution of intestinal protozoan parasites.</title>
        <authorList>
            <person name="Xu F."/>
            <person name="Jimenez-Gonzalez A."/>
            <person name="Einarsson E."/>
            <person name="Astvaldsson A."/>
            <person name="Peirasmaki D."/>
            <person name="Eckmann L."/>
            <person name="Andersson J.O."/>
            <person name="Svard S.G."/>
            <person name="Jerlstrom-Hultqvist J."/>
        </authorList>
    </citation>
    <scope>NUCLEOTIDE SEQUENCE [LARGE SCALE GENOMIC DNA]</scope>
    <source>
        <strain evidence="8 9">Roberts-Thomson</strain>
    </source>
</reference>
<dbReference type="PANTHER" id="PTHR21355">
    <property type="entry name" value="G-PROTEIN COUPLED RECEPTOR-ASSOCIATED PROTEIN LMBRD2"/>
    <property type="match status" value="1"/>
</dbReference>
<evidence type="ECO:0000313" key="8">
    <source>
        <dbReference type="EMBL" id="TNJ29473.1"/>
    </source>
</evidence>
<comment type="subcellular location">
    <subcellularLocation>
        <location evidence="1">Membrane</location>
        <topology evidence="1">Multi-pass membrane protein</topology>
    </subcellularLocation>
</comment>
<feature type="transmembrane region" description="Helical" evidence="7">
    <location>
        <begin position="6"/>
        <end position="29"/>
    </location>
</feature>
<name>A0A4Z1T5Y7_GIAMU</name>
<feature type="transmembrane region" description="Helical" evidence="7">
    <location>
        <begin position="143"/>
        <end position="170"/>
    </location>
</feature>
<feature type="transmembrane region" description="Helical" evidence="7">
    <location>
        <begin position="36"/>
        <end position="55"/>
    </location>
</feature>
<proteinExistence type="inferred from homology"/>
<evidence type="ECO:0000313" key="9">
    <source>
        <dbReference type="Proteomes" id="UP000315496"/>
    </source>
</evidence>
<dbReference type="PANTHER" id="PTHR21355:SF0">
    <property type="entry name" value="G-PROTEIN COUPLED RECEPTOR-ASSOCIATED PROTEIN LMBRD2"/>
    <property type="match status" value="1"/>
</dbReference>
<dbReference type="OrthoDB" id="203099at2759"/>
<keyword evidence="3 7" id="KW-0812">Transmembrane</keyword>
<organism evidence="8 9">
    <name type="scientific">Giardia muris</name>
    <dbReference type="NCBI Taxonomy" id="5742"/>
    <lineage>
        <taxon>Eukaryota</taxon>
        <taxon>Metamonada</taxon>
        <taxon>Diplomonadida</taxon>
        <taxon>Hexamitidae</taxon>
        <taxon>Giardiinae</taxon>
        <taxon>Giardia</taxon>
    </lineage>
</organism>
<comment type="similarity">
    <text evidence="2">Belongs to the LIMR family.</text>
</comment>
<keyword evidence="9" id="KW-1185">Reference proteome</keyword>
<dbReference type="VEuPathDB" id="GiardiaDB:GMRT_10234"/>
<evidence type="ECO:0000256" key="6">
    <source>
        <dbReference type="SAM" id="MobiDB-lite"/>
    </source>
</evidence>
<sequence>MDFEPILGCIITSALALVFIVLTMLYFPIQHSTLDYVYLIIALSFGMVAYCSFPVDALLARQSIDQAYQRWMSTFWKVIYFGWIAFNWAILFFHKQTLKSGHWNFWGRLGAGMKRTLILYLVIVVPVAIIVGVLIALKKVTLNVLVGLVFTIVNTLGTFQVILVLGFGLVDMPKRLVIASFPSLRLKQVYYDGNKAAARIRKLYRSVIALREQQDLALRILQVDNPMYRFSTRINGLQLIDDDHLGLNTAKTARSASTRSQSRSRPGSTRSTHSLLEYQDPDASSIRAGLKKPSSTGSLLGPQAIDPPPNIKKGASQEEEKVTVTYTTEPFSLKRSVDPGLETVSNLDVLYYPCLPREPRLPSTKDLPRLSCDKYCAAGYDKGVIKTAVKQLEKINFKLRGVYWKLMREHGTMNILVQKKNFYQLAATLGRCKSRRSDLDTMTLSPVWARRFNGKHGTFFYVYFKGLRITCYVLLSLLVIFFSIIVLFSEIFVSLPIPGLSEHSPLLLFANMRTSLNPDTWAFFVTLISFTFVEVYILYALEVTNFLGIYRMTQRSTDVFSAYFLLGRVPSYTFPLGWNIMNMLQKNVETAYSQVMKGMRAVNIGGWEFAEYFPFAIIFVVLFFATGLDTFLWRAMGQDITPILPCRLNKSIKVEQGRIALTEWEDGTFVWTNRTDTQASTISENPTKVSRCCRKLLGEAED</sequence>
<evidence type="ECO:0000256" key="1">
    <source>
        <dbReference type="ARBA" id="ARBA00004141"/>
    </source>
</evidence>
<protein>
    <submittedName>
        <fullName evidence="8">LMBR1-like membrane protein</fullName>
    </submittedName>
</protein>
<evidence type="ECO:0000256" key="7">
    <source>
        <dbReference type="SAM" id="Phobius"/>
    </source>
</evidence>
<keyword evidence="4 7" id="KW-1133">Transmembrane helix</keyword>
<feature type="transmembrane region" description="Helical" evidence="7">
    <location>
        <begin position="117"/>
        <end position="137"/>
    </location>
</feature>
<dbReference type="GO" id="GO:0016020">
    <property type="term" value="C:membrane"/>
    <property type="evidence" value="ECO:0007669"/>
    <property type="project" value="UniProtKB-SubCell"/>
</dbReference>
<accession>A0A4Z1T5Y7</accession>
<feature type="transmembrane region" description="Helical" evidence="7">
    <location>
        <begin position="472"/>
        <end position="500"/>
    </location>
</feature>